<dbReference type="Ensembl" id="ENSECRT00000028415.1">
    <property type="protein sequence ID" value="ENSECRP00000027834.1"/>
    <property type="gene ID" value="ENSECRG00000018856.1"/>
</dbReference>
<dbReference type="AlphaFoldDB" id="A0A8C4XFW1"/>
<dbReference type="OrthoDB" id="441660at2759"/>
<dbReference type="InterPro" id="IPR050111">
    <property type="entry name" value="C-type_lectin/snaclec_domain"/>
</dbReference>
<dbReference type="PROSITE" id="PS50041">
    <property type="entry name" value="C_TYPE_LECTIN_2"/>
    <property type="match status" value="1"/>
</dbReference>
<evidence type="ECO:0000256" key="1">
    <source>
        <dbReference type="SAM" id="SignalP"/>
    </source>
</evidence>
<dbReference type="InterPro" id="IPR016186">
    <property type="entry name" value="C-type_lectin-like/link_sf"/>
</dbReference>
<feature type="domain" description="C-type lectin" evidence="2">
    <location>
        <begin position="30"/>
        <end position="151"/>
    </location>
</feature>
<dbReference type="InterPro" id="IPR016187">
    <property type="entry name" value="CTDL_fold"/>
</dbReference>
<feature type="chain" id="PRO_5034109411" evidence="1">
    <location>
        <begin position="17"/>
        <end position="156"/>
    </location>
</feature>
<evidence type="ECO:0000313" key="4">
    <source>
        <dbReference type="Proteomes" id="UP000694620"/>
    </source>
</evidence>
<dbReference type="InterPro" id="IPR001304">
    <property type="entry name" value="C-type_lectin-like"/>
</dbReference>
<sequence>MILLLISLSLWPPAVTSLVRGDCPYFWEAFNGTCYSYFDQQLRYDDAKDVCRRAGGNLASVHSAEENQFILSLNGGYDGVFPYAWLGGLVGDEGKWRWEGGSEFDFQNWAVDQPRQCYWRFDNLVINYRDKQTLGQWTCLYYRFKLPFVCKKRSKV</sequence>
<accession>A0A8C4XFW1</accession>
<dbReference type="GeneTree" id="ENSGT01130000278916"/>
<reference evidence="3" key="1">
    <citation type="submission" date="2025-08" db="UniProtKB">
        <authorList>
            <consortium name="Ensembl"/>
        </authorList>
    </citation>
    <scope>IDENTIFICATION</scope>
</reference>
<proteinExistence type="predicted"/>
<dbReference type="Gene3D" id="3.10.100.10">
    <property type="entry name" value="Mannose-Binding Protein A, subunit A"/>
    <property type="match status" value="1"/>
</dbReference>
<evidence type="ECO:0000259" key="2">
    <source>
        <dbReference type="PROSITE" id="PS50041"/>
    </source>
</evidence>
<reference evidence="3" key="2">
    <citation type="submission" date="2025-09" db="UniProtKB">
        <authorList>
            <consortium name="Ensembl"/>
        </authorList>
    </citation>
    <scope>IDENTIFICATION</scope>
</reference>
<dbReference type="Proteomes" id="UP000694620">
    <property type="component" value="Unassembled WGS sequence"/>
</dbReference>
<gene>
    <name evidence="3" type="primary">LOC114644832</name>
</gene>
<keyword evidence="4" id="KW-1185">Reference proteome</keyword>
<name>A0A8C4XFW1_ERPCA</name>
<dbReference type="Pfam" id="PF00059">
    <property type="entry name" value="Lectin_C"/>
    <property type="match status" value="1"/>
</dbReference>
<keyword evidence="1" id="KW-0732">Signal</keyword>
<evidence type="ECO:0000313" key="3">
    <source>
        <dbReference type="Ensembl" id="ENSECRP00000027834.1"/>
    </source>
</evidence>
<organism evidence="3 4">
    <name type="scientific">Erpetoichthys calabaricus</name>
    <name type="common">Rope fish</name>
    <name type="synonym">Calamoichthys calabaricus</name>
    <dbReference type="NCBI Taxonomy" id="27687"/>
    <lineage>
        <taxon>Eukaryota</taxon>
        <taxon>Metazoa</taxon>
        <taxon>Chordata</taxon>
        <taxon>Craniata</taxon>
        <taxon>Vertebrata</taxon>
        <taxon>Euteleostomi</taxon>
        <taxon>Actinopterygii</taxon>
        <taxon>Polypteriformes</taxon>
        <taxon>Polypteridae</taxon>
        <taxon>Erpetoichthys</taxon>
    </lineage>
</organism>
<dbReference type="RefSeq" id="XP_051781994.1">
    <property type="nucleotide sequence ID" value="XM_051926034.1"/>
</dbReference>
<dbReference type="GeneID" id="114644832"/>
<dbReference type="PANTHER" id="PTHR22803">
    <property type="entry name" value="MANNOSE, PHOSPHOLIPASE, LECTIN RECEPTOR RELATED"/>
    <property type="match status" value="1"/>
</dbReference>
<feature type="signal peptide" evidence="1">
    <location>
        <begin position="1"/>
        <end position="16"/>
    </location>
</feature>
<protein>
    <submittedName>
        <fullName evidence="3">Ladderlectin-like</fullName>
    </submittedName>
</protein>
<dbReference type="SMART" id="SM00034">
    <property type="entry name" value="CLECT"/>
    <property type="match status" value="1"/>
</dbReference>
<dbReference type="SUPFAM" id="SSF56436">
    <property type="entry name" value="C-type lectin-like"/>
    <property type="match status" value="1"/>
</dbReference>